<dbReference type="InterPro" id="IPR045666">
    <property type="entry name" value="OpdA_N"/>
</dbReference>
<organism evidence="12 13">
    <name type="scientific">Simiduia curdlanivorans</name>
    <dbReference type="NCBI Taxonomy" id="1492769"/>
    <lineage>
        <taxon>Bacteria</taxon>
        <taxon>Pseudomonadati</taxon>
        <taxon>Pseudomonadota</taxon>
        <taxon>Gammaproteobacteria</taxon>
        <taxon>Cellvibrionales</taxon>
        <taxon>Cellvibrionaceae</taxon>
        <taxon>Simiduia</taxon>
    </lineage>
</organism>
<evidence type="ECO:0000256" key="8">
    <source>
        <dbReference type="ARBA" id="ARBA00026100"/>
    </source>
</evidence>
<feature type="domain" description="Peptidase M3A/M3B catalytic" evidence="10">
    <location>
        <begin position="227"/>
        <end position="677"/>
    </location>
</feature>
<dbReference type="InterPro" id="IPR045090">
    <property type="entry name" value="Pept_M3A_M3B"/>
</dbReference>
<feature type="domain" description="Oligopeptidase A N-terminal" evidence="11">
    <location>
        <begin position="54"/>
        <end position="149"/>
    </location>
</feature>
<evidence type="ECO:0000256" key="5">
    <source>
        <dbReference type="ARBA" id="ARBA00022833"/>
    </source>
</evidence>
<dbReference type="InterPro" id="IPR034005">
    <property type="entry name" value="M3A_DCP"/>
</dbReference>
<comment type="catalytic activity">
    <reaction evidence="7">
        <text>Hydrolysis of oligopeptides, with broad specificity. Gly or Ala commonly occur as P1 or P1' residues, but more distant residues are also important, as is shown by the fact that Z-Gly-Pro-Gly-|-Gly-Pro-Ala is cleaved, but not Z-(Gly)(5).</text>
        <dbReference type="EC" id="3.4.24.70"/>
    </reaction>
</comment>
<dbReference type="InterPro" id="IPR001567">
    <property type="entry name" value="Pept_M3A_M3B_dom"/>
</dbReference>
<keyword evidence="5 9" id="KW-0862">Zinc</keyword>
<comment type="cofactor">
    <cofactor evidence="9">
        <name>Zn(2+)</name>
        <dbReference type="ChEBI" id="CHEBI:29105"/>
    </cofactor>
    <text evidence="9">Binds 1 zinc ion.</text>
</comment>
<comment type="caution">
    <text evidence="12">The sequence shown here is derived from an EMBL/GenBank/DDBJ whole genome shotgun (WGS) entry which is preliminary data.</text>
</comment>
<keyword evidence="4 9" id="KW-0378">Hydrolase</keyword>
<dbReference type="InterPro" id="IPR024079">
    <property type="entry name" value="MetalloPept_cat_dom_sf"/>
</dbReference>
<dbReference type="EMBL" id="JBHSCX010000003">
    <property type="protein sequence ID" value="MFC4361144.1"/>
    <property type="molecule type" value="Genomic_DNA"/>
</dbReference>
<keyword evidence="13" id="KW-1185">Reference proteome</keyword>
<evidence type="ECO:0000259" key="10">
    <source>
        <dbReference type="Pfam" id="PF01432"/>
    </source>
</evidence>
<sequence length="680" mass="76208">MTQPATNPLLLDPYFPPFNDFTPAQAQAAVVTVIGQNRAAIDAVVAAGLNRPAAEILRELEAIDDKLSRVWSPVGHLNAVQNSEELRKVYEASLAELTQYGSDMGQHQGLYQLYAYIQASPEFSQLSQAHQQAVKHALRDFTLAGIALPPAQQTQFKAIKKRLSELSNTFSNNVLDATQGWHLHITDEKQLAGLPDNAKAQARKAAERKALDGWVITLDFPAYLAAMTFAEDRSVREALYRAYTTRASEFGPAERDNSTHIVELLQLRAELAQLLGYKNYAELSLAKKMADSCARVTDFLEDLAQKSKPVAQQEWQHLQAFAQQTLKIDNLCAWDVSYAAEKLKQRDYELSQEELKPYFPAQKVLAGLFSVVAKLFNISVEKYSGIAVWHPDAEVFQIKRQGQTLAYFYLDLYARPDKRGGAWMDDCRVRRATSDGIQLPIAYLTCNFTPPLGDTPSLLSFDEVTTLFHEFGHGLHHMLTDIDVAAVSGINGVPWDAVEQPSQFLENWCWEPDAIGLISGHYQTGAPLPQQLLDKMLKAKHFHTGLFMLRQLEFALFDFRLHQRDKVENIAQVQACLDQVRQQVSVVLPPDFNRFQHSFSHIFSGGYAAGYYSYKWAEVLSADAFSKFEEEGIFNPATGQAFLDTILSQGGSRDALALFKAYRGREPEVDALLRHSGIRA</sequence>
<dbReference type="Proteomes" id="UP001595840">
    <property type="component" value="Unassembled WGS sequence"/>
</dbReference>
<dbReference type="EC" id="3.4.24.70" evidence="8"/>
<evidence type="ECO:0000313" key="12">
    <source>
        <dbReference type="EMBL" id="MFC4361144.1"/>
    </source>
</evidence>
<dbReference type="PANTHER" id="PTHR11804:SF84">
    <property type="entry name" value="SACCHAROLYSIN"/>
    <property type="match status" value="1"/>
</dbReference>
<gene>
    <name evidence="12" type="ORF">ACFOX3_02460</name>
</gene>
<dbReference type="InterPro" id="IPR024077">
    <property type="entry name" value="Neurolysin/TOP_dom2"/>
</dbReference>
<dbReference type="SUPFAM" id="SSF55486">
    <property type="entry name" value="Metalloproteases ('zincins'), catalytic domain"/>
    <property type="match status" value="1"/>
</dbReference>
<evidence type="ECO:0000256" key="3">
    <source>
        <dbReference type="ARBA" id="ARBA00022723"/>
    </source>
</evidence>
<evidence type="ECO:0000256" key="4">
    <source>
        <dbReference type="ARBA" id="ARBA00022801"/>
    </source>
</evidence>
<dbReference type="Gene3D" id="1.10.1370.10">
    <property type="entry name" value="Neurolysin, domain 3"/>
    <property type="match status" value="1"/>
</dbReference>
<dbReference type="PANTHER" id="PTHR11804">
    <property type="entry name" value="PROTEASE M3 THIMET OLIGOPEPTIDASE-RELATED"/>
    <property type="match status" value="1"/>
</dbReference>
<evidence type="ECO:0000256" key="6">
    <source>
        <dbReference type="ARBA" id="ARBA00023049"/>
    </source>
</evidence>
<evidence type="ECO:0000313" key="13">
    <source>
        <dbReference type="Proteomes" id="UP001595840"/>
    </source>
</evidence>
<evidence type="ECO:0000259" key="11">
    <source>
        <dbReference type="Pfam" id="PF19310"/>
    </source>
</evidence>
<protein>
    <recommendedName>
        <fullName evidence="8">oligopeptidase A</fullName>
        <ecNumber evidence="8">3.4.24.70</ecNumber>
    </recommendedName>
</protein>
<dbReference type="Pfam" id="PF01432">
    <property type="entry name" value="Peptidase_M3"/>
    <property type="match status" value="1"/>
</dbReference>
<dbReference type="RefSeq" id="WP_290263444.1">
    <property type="nucleotide sequence ID" value="NZ_JAUFQG010000004.1"/>
</dbReference>
<proteinExistence type="inferred from homology"/>
<reference evidence="13" key="1">
    <citation type="journal article" date="2019" name="Int. J. Syst. Evol. Microbiol.">
        <title>The Global Catalogue of Microorganisms (GCM) 10K type strain sequencing project: providing services to taxonomists for standard genome sequencing and annotation.</title>
        <authorList>
            <consortium name="The Broad Institute Genomics Platform"/>
            <consortium name="The Broad Institute Genome Sequencing Center for Infectious Disease"/>
            <person name="Wu L."/>
            <person name="Ma J."/>
        </authorList>
    </citation>
    <scope>NUCLEOTIDE SEQUENCE [LARGE SCALE GENOMIC DNA]</scope>
    <source>
        <strain evidence="13">CECT 8570</strain>
    </source>
</reference>
<evidence type="ECO:0000256" key="9">
    <source>
        <dbReference type="RuleBase" id="RU003435"/>
    </source>
</evidence>
<keyword evidence="3 9" id="KW-0479">Metal-binding</keyword>
<keyword evidence="2 9" id="KW-0645">Protease</keyword>
<evidence type="ECO:0000256" key="2">
    <source>
        <dbReference type="ARBA" id="ARBA00022670"/>
    </source>
</evidence>
<comment type="similarity">
    <text evidence="1 9">Belongs to the peptidase M3 family.</text>
</comment>
<dbReference type="Gene3D" id="3.40.390.10">
    <property type="entry name" value="Collagenase (Catalytic Domain)"/>
    <property type="match status" value="1"/>
</dbReference>
<keyword evidence="6 9" id="KW-0482">Metalloprotease</keyword>
<name>A0ABV8UZL4_9GAMM</name>
<evidence type="ECO:0000256" key="1">
    <source>
        <dbReference type="ARBA" id="ARBA00006040"/>
    </source>
</evidence>
<dbReference type="CDD" id="cd06456">
    <property type="entry name" value="M3A_DCP"/>
    <property type="match status" value="1"/>
</dbReference>
<dbReference type="Pfam" id="PF19310">
    <property type="entry name" value="TOP_N"/>
    <property type="match status" value="1"/>
</dbReference>
<accession>A0ABV8UZL4</accession>
<evidence type="ECO:0000256" key="7">
    <source>
        <dbReference type="ARBA" id="ARBA00024603"/>
    </source>
</evidence>